<evidence type="ECO:0000256" key="1">
    <source>
        <dbReference type="SAM" id="MobiDB-lite"/>
    </source>
</evidence>
<accession>A0A9P7N6Z2</accession>
<dbReference type="EMBL" id="SRPW01002424">
    <property type="protein sequence ID" value="KAG5992941.1"/>
    <property type="molecule type" value="Genomic_DNA"/>
</dbReference>
<sequence length="138" mass="15640">MSGGFYKYRCKYFYTHNCQNWVWVNNAPCATCLAEGRDEEKASGPASMMGRDISVPRVQNGILQYAIMEVVAPTRPGDYWTLRDKDVRPPPPLSFTSAMPASLSLVSVGYEEQPSDSDFPILPHSQNMTNYHHSRTFR</sequence>
<reference evidence="2" key="1">
    <citation type="journal article" date="2020" name="bioRxiv">
        <title>Whole genome comparisons of ergot fungi reveals the divergence and evolution of species within the genus Claviceps are the result of varying mechanisms driving genome evolution and host range expansion.</title>
        <authorList>
            <person name="Wyka S.A."/>
            <person name="Mondo S.J."/>
            <person name="Liu M."/>
            <person name="Dettman J."/>
            <person name="Nalam V."/>
            <person name="Broders K.D."/>
        </authorList>
    </citation>
    <scope>NUCLEOTIDE SEQUENCE</scope>
    <source>
        <strain evidence="2">CCC 602</strain>
    </source>
</reference>
<proteinExistence type="predicted"/>
<keyword evidence="3" id="KW-1185">Reference proteome</keyword>
<evidence type="ECO:0000313" key="2">
    <source>
        <dbReference type="EMBL" id="KAG5992941.1"/>
    </source>
</evidence>
<evidence type="ECO:0000313" key="3">
    <source>
        <dbReference type="Proteomes" id="UP000748025"/>
    </source>
</evidence>
<name>A0A9P7N6Z2_9HYPO</name>
<protein>
    <submittedName>
        <fullName evidence="2">Uncharacterized protein</fullName>
    </submittedName>
</protein>
<organism evidence="2 3">
    <name type="scientific">Claviceps pusilla</name>
    <dbReference type="NCBI Taxonomy" id="123648"/>
    <lineage>
        <taxon>Eukaryota</taxon>
        <taxon>Fungi</taxon>
        <taxon>Dikarya</taxon>
        <taxon>Ascomycota</taxon>
        <taxon>Pezizomycotina</taxon>
        <taxon>Sordariomycetes</taxon>
        <taxon>Hypocreomycetidae</taxon>
        <taxon>Hypocreales</taxon>
        <taxon>Clavicipitaceae</taxon>
        <taxon>Claviceps</taxon>
    </lineage>
</organism>
<comment type="caution">
    <text evidence="2">The sequence shown here is derived from an EMBL/GenBank/DDBJ whole genome shotgun (WGS) entry which is preliminary data.</text>
</comment>
<gene>
    <name evidence="2" type="ORF">E4U43_003616</name>
</gene>
<feature type="region of interest" description="Disordered" evidence="1">
    <location>
        <begin position="117"/>
        <end position="138"/>
    </location>
</feature>
<dbReference type="OrthoDB" id="6079484at2759"/>
<dbReference type="Proteomes" id="UP000748025">
    <property type="component" value="Unassembled WGS sequence"/>
</dbReference>
<dbReference type="AlphaFoldDB" id="A0A9P7N6Z2"/>